<protein>
    <submittedName>
        <fullName evidence="1">Uncharacterized protein</fullName>
    </submittedName>
</protein>
<proteinExistence type="predicted"/>
<dbReference type="AlphaFoldDB" id="A0A0E9TXB9"/>
<reference evidence="1" key="2">
    <citation type="journal article" date="2015" name="Fish Shellfish Immunol.">
        <title>Early steps in the European eel (Anguilla anguilla)-Vibrio vulnificus interaction in the gills: Role of the RtxA13 toxin.</title>
        <authorList>
            <person name="Callol A."/>
            <person name="Pajuelo D."/>
            <person name="Ebbesson L."/>
            <person name="Teles M."/>
            <person name="MacKenzie S."/>
            <person name="Amaro C."/>
        </authorList>
    </citation>
    <scope>NUCLEOTIDE SEQUENCE</scope>
</reference>
<evidence type="ECO:0000313" key="1">
    <source>
        <dbReference type="EMBL" id="JAH58299.1"/>
    </source>
</evidence>
<reference evidence="1" key="1">
    <citation type="submission" date="2014-11" db="EMBL/GenBank/DDBJ databases">
        <authorList>
            <person name="Amaro Gonzalez C."/>
        </authorList>
    </citation>
    <scope>NUCLEOTIDE SEQUENCE</scope>
</reference>
<accession>A0A0E9TXB9</accession>
<sequence length="44" mass="4828">MGCSSELGSSLAILHCTISTVDFRTDNVPKTGLCQQRTQTRTDR</sequence>
<dbReference type="EMBL" id="GBXM01050278">
    <property type="protein sequence ID" value="JAH58299.1"/>
    <property type="molecule type" value="Transcribed_RNA"/>
</dbReference>
<organism evidence="1">
    <name type="scientific">Anguilla anguilla</name>
    <name type="common">European freshwater eel</name>
    <name type="synonym">Muraena anguilla</name>
    <dbReference type="NCBI Taxonomy" id="7936"/>
    <lineage>
        <taxon>Eukaryota</taxon>
        <taxon>Metazoa</taxon>
        <taxon>Chordata</taxon>
        <taxon>Craniata</taxon>
        <taxon>Vertebrata</taxon>
        <taxon>Euteleostomi</taxon>
        <taxon>Actinopterygii</taxon>
        <taxon>Neopterygii</taxon>
        <taxon>Teleostei</taxon>
        <taxon>Anguilliformes</taxon>
        <taxon>Anguillidae</taxon>
        <taxon>Anguilla</taxon>
    </lineage>
</organism>
<name>A0A0E9TXB9_ANGAN</name>